<dbReference type="InterPro" id="IPR003439">
    <property type="entry name" value="ABC_transporter-like_ATP-bd"/>
</dbReference>
<evidence type="ECO:0000259" key="4">
    <source>
        <dbReference type="PROSITE" id="PS50893"/>
    </source>
</evidence>
<dbReference type="PANTHER" id="PTHR42939:SF3">
    <property type="entry name" value="ABC TRANSPORTER ATP-BINDING COMPONENT"/>
    <property type="match status" value="1"/>
</dbReference>
<dbReference type="GO" id="GO:0005524">
    <property type="term" value="F:ATP binding"/>
    <property type="evidence" value="ECO:0007669"/>
    <property type="project" value="UniProtKB-KW"/>
</dbReference>
<dbReference type="SMART" id="SM00382">
    <property type="entry name" value="AAA"/>
    <property type="match status" value="1"/>
</dbReference>
<dbReference type="InterPro" id="IPR051782">
    <property type="entry name" value="ABC_Transporter_VariousFunc"/>
</dbReference>
<name>A0A9D1S7G3_9FIRM</name>
<evidence type="ECO:0000256" key="2">
    <source>
        <dbReference type="ARBA" id="ARBA00022741"/>
    </source>
</evidence>
<dbReference type="InterPro" id="IPR027417">
    <property type="entry name" value="P-loop_NTPase"/>
</dbReference>
<dbReference type="InterPro" id="IPR003593">
    <property type="entry name" value="AAA+_ATPase"/>
</dbReference>
<protein>
    <submittedName>
        <fullName evidence="5">ABC transporter ATP-binding protein</fullName>
    </submittedName>
</protein>
<accession>A0A9D1S7G3</accession>
<reference evidence="5" key="2">
    <citation type="journal article" date="2021" name="PeerJ">
        <title>Extensive microbial diversity within the chicken gut microbiome revealed by metagenomics and culture.</title>
        <authorList>
            <person name="Gilroy R."/>
            <person name="Ravi A."/>
            <person name="Getino M."/>
            <person name="Pursley I."/>
            <person name="Horton D.L."/>
            <person name="Alikhan N.F."/>
            <person name="Baker D."/>
            <person name="Gharbi K."/>
            <person name="Hall N."/>
            <person name="Watson M."/>
            <person name="Adriaenssens E.M."/>
            <person name="Foster-Nyarko E."/>
            <person name="Jarju S."/>
            <person name="Secka A."/>
            <person name="Antonio M."/>
            <person name="Oren A."/>
            <person name="Chaudhuri R.R."/>
            <person name="La Ragione R."/>
            <person name="Hildebrand F."/>
            <person name="Pallen M.J."/>
        </authorList>
    </citation>
    <scope>NUCLEOTIDE SEQUENCE</scope>
    <source>
        <strain evidence="5">ChiGjej1B1-1684</strain>
    </source>
</reference>
<dbReference type="Proteomes" id="UP000824118">
    <property type="component" value="Unassembled WGS sequence"/>
</dbReference>
<organism evidence="5 6">
    <name type="scientific">Candidatus Limousia pullorum</name>
    <dbReference type="NCBI Taxonomy" id="2840860"/>
    <lineage>
        <taxon>Bacteria</taxon>
        <taxon>Bacillati</taxon>
        <taxon>Bacillota</taxon>
        <taxon>Clostridia</taxon>
        <taxon>Eubacteriales</taxon>
        <taxon>Oscillospiraceae</taxon>
        <taxon>Oscillospiraceae incertae sedis</taxon>
        <taxon>Candidatus Limousia</taxon>
    </lineage>
</organism>
<keyword evidence="3 5" id="KW-0067">ATP-binding</keyword>
<dbReference type="Pfam" id="PF00005">
    <property type="entry name" value="ABC_tran"/>
    <property type="match status" value="1"/>
</dbReference>
<gene>
    <name evidence="5" type="ORF">IAD22_02015</name>
</gene>
<evidence type="ECO:0000256" key="3">
    <source>
        <dbReference type="ARBA" id="ARBA00022840"/>
    </source>
</evidence>
<reference evidence="5" key="1">
    <citation type="submission" date="2020-10" db="EMBL/GenBank/DDBJ databases">
        <authorList>
            <person name="Gilroy R."/>
        </authorList>
    </citation>
    <scope>NUCLEOTIDE SEQUENCE</scope>
    <source>
        <strain evidence="5">ChiGjej1B1-1684</strain>
    </source>
</reference>
<dbReference type="EMBL" id="DVNG01000031">
    <property type="protein sequence ID" value="HIU49776.1"/>
    <property type="molecule type" value="Genomic_DNA"/>
</dbReference>
<proteinExistence type="predicted"/>
<dbReference type="Gene3D" id="3.40.50.300">
    <property type="entry name" value="P-loop containing nucleotide triphosphate hydrolases"/>
    <property type="match status" value="1"/>
</dbReference>
<evidence type="ECO:0000313" key="5">
    <source>
        <dbReference type="EMBL" id="HIU49776.1"/>
    </source>
</evidence>
<dbReference type="AlphaFoldDB" id="A0A9D1S7G3"/>
<dbReference type="PANTHER" id="PTHR42939">
    <property type="entry name" value="ABC TRANSPORTER ATP-BINDING PROTEIN ALBC-RELATED"/>
    <property type="match status" value="1"/>
</dbReference>
<evidence type="ECO:0000256" key="1">
    <source>
        <dbReference type="ARBA" id="ARBA00022448"/>
    </source>
</evidence>
<dbReference type="CDD" id="cd03230">
    <property type="entry name" value="ABC_DR_subfamily_A"/>
    <property type="match status" value="1"/>
</dbReference>
<comment type="caution">
    <text evidence="5">The sequence shown here is derived from an EMBL/GenBank/DDBJ whole genome shotgun (WGS) entry which is preliminary data.</text>
</comment>
<keyword evidence="2" id="KW-0547">Nucleotide-binding</keyword>
<dbReference type="GO" id="GO:0016887">
    <property type="term" value="F:ATP hydrolysis activity"/>
    <property type="evidence" value="ECO:0007669"/>
    <property type="project" value="InterPro"/>
</dbReference>
<evidence type="ECO:0000313" key="6">
    <source>
        <dbReference type="Proteomes" id="UP000824118"/>
    </source>
</evidence>
<dbReference type="SUPFAM" id="SSF52540">
    <property type="entry name" value="P-loop containing nucleoside triphosphate hydrolases"/>
    <property type="match status" value="1"/>
</dbReference>
<sequence length="279" mass="31518">MNAIEIKDVNKTLGQFSMKDINLNLPTGCIMGLVGKNGAGKTTLIKLILGIAKADSGTITVLGCDNRKHFKYTKQYIGYVPDSGIFDENYTLIKINKLMGGIYREWNEPLFLEYAKKFHLSLDQKIKEFSKGMKAKLSIMTAICHGAKLLIMDEPTTGLDPVARDEIVNILFEFTREEDCSVLISSHIVSDLEKLCDYICLIDNGQIQFIEEKDEILEKYVLCNCTTEQYNDIPKEAVISVENTNYSLKLILDKSKLNGIDLETEKTTLEDVLIHMIKE</sequence>
<dbReference type="PROSITE" id="PS50893">
    <property type="entry name" value="ABC_TRANSPORTER_2"/>
    <property type="match status" value="1"/>
</dbReference>
<keyword evidence="1" id="KW-0813">Transport</keyword>
<feature type="domain" description="ABC transporter" evidence="4">
    <location>
        <begin position="1"/>
        <end position="229"/>
    </location>
</feature>